<proteinExistence type="predicted"/>
<feature type="compositionally biased region" description="Basic and acidic residues" evidence="1">
    <location>
        <begin position="73"/>
        <end position="90"/>
    </location>
</feature>
<evidence type="ECO:0008006" key="4">
    <source>
        <dbReference type="Google" id="ProtNLM"/>
    </source>
</evidence>
<organism evidence="2 3">
    <name type="scientific">Venturia effusa</name>
    <dbReference type="NCBI Taxonomy" id="50376"/>
    <lineage>
        <taxon>Eukaryota</taxon>
        <taxon>Fungi</taxon>
        <taxon>Dikarya</taxon>
        <taxon>Ascomycota</taxon>
        <taxon>Pezizomycotina</taxon>
        <taxon>Dothideomycetes</taxon>
        <taxon>Pleosporomycetidae</taxon>
        <taxon>Venturiales</taxon>
        <taxon>Venturiaceae</taxon>
        <taxon>Venturia</taxon>
    </lineage>
</organism>
<feature type="compositionally biased region" description="Low complexity" evidence="1">
    <location>
        <begin position="1"/>
        <end position="16"/>
    </location>
</feature>
<reference evidence="2 3" key="1">
    <citation type="submission" date="2019-07" db="EMBL/GenBank/DDBJ databases">
        <title>Finished genome of Venturia effusa.</title>
        <authorList>
            <person name="Young C.A."/>
            <person name="Cox M.P."/>
            <person name="Ganley A.R.D."/>
            <person name="David W.J."/>
        </authorList>
    </citation>
    <scope>NUCLEOTIDE SEQUENCE [LARGE SCALE GENOMIC DNA]</scope>
    <source>
        <strain evidence="3">albino</strain>
    </source>
</reference>
<feature type="region of interest" description="Disordered" evidence="1">
    <location>
        <begin position="1"/>
        <end position="112"/>
    </location>
</feature>
<dbReference type="AlphaFoldDB" id="A0A517L862"/>
<name>A0A517L862_9PEZI</name>
<feature type="compositionally biased region" description="Basic residues" evidence="1">
    <location>
        <begin position="91"/>
        <end position="112"/>
    </location>
</feature>
<feature type="compositionally biased region" description="Low complexity" evidence="1">
    <location>
        <begin position="54"/>
        <end position="66"/>
    </location>
</feature>
<accession>A0A517L862</accession>
<sequence length="112" mass="11630">MASTTTTARSKTRSQSGITVPRKVEAVAEPAAPKKSTKANTSKPRAEAVASGRVTKPAAAKKTPAAKAKKVAKKVEEKVDSAEEKVEKKVAPKKAAAKPKTKAAPKAKVAKK</sequence>
<evidence type="ECO:0000313" key="3">
    <source>
        <dbReference type="Proteomes" id="UP000316270"/>
    </source>
</evidence>
<evidence type="ECO:0000256" key="1">
    <source>
        <dbReference type="SAM" id="MobiDB-lite"/>
    </source>
</evidence>
<dbReference type="EMBL" id="CP042190">
    <property type="protein sequence ID" value="QDS71811.1"/>
    <property type="molecule type" value="Genomic_DNA"/>
</dbReference>
<keyword evidence="3" id="KW-1185">Reference proteome</keyword>
<gene>
    <name evidence="2" type="ORF">FKW77_009608</name>
</gene>
<dbReference type="Proteomes" id="UP000316270">
    <property type="component" value="Chromosome 6"/>
</dbReference>
<dbReference type="OrthoDB" id="5426707at2759"/>
<evidence type="ECO:0000313" key="2">
    <source>
        <dbReference type="EMBL" id="QDS71811.1"/>
    </source>
</evidence>
<protein>
    <recommendedName>
        <fullName evidence="4">Histone H1</fullName>
    </recommendedName>
</protein>